<dbReference type="AlphaFoldDB" id="A0A1Q9DTZ2"/>
<feature type="compositionally biased region" description="Basic and acidic residues" evidence="1">
    <location>
        <begin position="377"/>
        <end position="390"/>
    </location>
</feature>
<dbReference type="Gene3D" id="2.60.120.620">
    <property type="entry name" value="q2cbj1_9rhob like domain"/>
    <property type="match status" value="1"/>
</dbReference>
<evidence type="ECO:0000313" key="2">
    <source>
        <dbReference type="EMBL" id="OLP98642.1"/>
    </source>
</evidence>
<evidence type="ECO:0000256" key="1">
    <source>
        <dbReference type="SAM" id="MobiDB-lite"/>
    </source>
</evidence>
<organism evidence="2 3">
    <name type="scientific">Symbiodinium microadriaticum</name>
    <name type="common">Dinoflagellate</name>
    <name type="synonym">Zooxanthella microadriatica</name>
    <dbReference type="NCBI Taxonomy" id="2951"/>
    <lineage>
        <taxon>Eukaryota</taxon>
        <taxon>Sar</taxon>
        <taxon>Alveolata</taxon>
        <taxon>Dinophyceae</taxon>
        <taxon>Suessiales</taxon>
        <taxon>Symbiodiniaceae</taxon>
        <taxon>Symbiodinium</taxon>
    </lineage>
</organism>
<dbReference type="OrthoDB" id="429380at2759"/>
<feature type="region of interest" description="Disordered" evidence="1">
    <location>
        <begin position="377"/>
        <end position="401"/>
    </location>
</feature>
<comment type="caution">
    <text evidence="2">The sequence shown here is derived from an EMBL/GenBank/DDBJ whole genome shotgun (WGS) entry which is preliminary data.</text>
</comment>
<dbReference type="Pfam" id="PF13759">
    <property type="entry name" value="2OG-FeII_Oxy_5"/>
    <property type="match status" value="1"/>
</dbReference>
<protein>
    <submittedName>
        <fullName evidence="2">Uncharacterized protein</fullName>
    </submittedName>
</protein>
<dbReference type="Proteomes" id="UP000186817">
    <property type="component" value="Unassembled WGS sequence"/>
</dbReference>
<keyword evidence="3" id="KW-1185">Reference proteome</keyword>
<accession>A0A1Q9DTZ2</accession>
<dbReference type="EMBL" id="LSRX01000390">
    <property type="protein sequence ID" value="OLP98642.1"/>
    <property type="molecule type" value="Genomic_DNA"/>
</dbReference>
<name>A0A1Q9DTZ2_SYMMI</name>
<proteinExistence type="predicted"/>
<sequence length="876" mass="95062">MLARWTWPDFASCFFKLQRCLCHGVNVWFVEQSAATSRVAEGMPGGHLDTIARSYERMVVLPTLLPEMERAKTMHALPKTVTVESLSLEEEGPVKRWPPIARAVGGQRGPAAGGLSVVGNQRASVSRAFTSKCTTRRLGCSQVSSLQLVLFSGFRTVSSAMRRFAPELAKGSMPGIPVLQIALVLRGKEREEVPKSSPSVLAAAVSAAANEHAASARLLTLEALPVATASEGSTAKPGKTVQATAPPSLAALALPAVEASAAIAAAAMEASVFAESVATAEHLQAKATRELPAISLAPPVPAPGAPAGCWQDGYTPELCCRDPPVANCWDAVFTRQRCCPKKETPEADLSSSHSLSAEVAAVVAAAAARNVASQATEAKEVRKETLKHTAGDVQTEMSNESPSEAAEQQIFLQQEAQRRWPSYFNRAHETLNAAEAPLDSKPDPVQLYHLLYETINQLVGGLSLAAEAAQSNSQMKQAFLNAAVLLARLARASRGTPLEHEDFASQSAAAMALGCTGGDPTGPQCNLAESLHQFAMSPDLDVDWLQDGLKQLNASKVAGVDHAERFRRIWLMYSQDPSKALWRPAGPDGHQGGRTNTYNPLEVGQLQQSVRGSGSIWQLFPTYIMAREIGHAFTSSRTSQTCIACEQLTSIVLQRYQQFRDEGFGRNSRQDDVNNAFFNWQLTHDAEQEEEGADVWPELYRDSRDFQELKTLVKLSSLEYLQQIYSEKALSKTDLEQLELSIWASVTPPTRKAERTAMGLAFHDHPLALLSGVFYAEAGGELVADRTPTVFADPRGTTPFRYTRMRSDEGEATLEPTAPFHRLAYAHPRNGLSLVFPSWLVHGVAPHRGPRDRVVFAYNLHTVPGTTLASWAKTTL</sequence>
<reference evidence="2 3" key="1">
    <citation type="submission" date="2016-02" db="EMBL/GenBank/DDBJ databases">
        <title>Genome analysis of coral dinoflagellate symbionts highlights evolutionary adaptations to a symbiotic lifestyle.</title>
        <authorList>
            <person name="Aranda M."/>
            <person name="Li Y."/>
            <person name="Liew Y.J."/>
            <person name="Baumgarten S."/>
            <person name="Simakov O."/>
            <person name="Wilson M."/>
            <person name="Piel J."/>
            <person name="Ashoor H."/>
            <person name="Bougouffa S."/>
            <person name="Bajic V.B."/>
            <person name="Ryu T."/>
            <person name="Ravasi T."/>
            <person name="Bayer T."/>
            <person name="Micklem G."/>
            <person name="Kim H."/>
            <person name="Bhak J."/>
            <person name="Lajeunesse T.C."/>
            <person name="Voolstra C.R."/>
        </authorList>
    </citation>
    <scope>NUCLEOTIDE SEQUENCE [LARGE SCALE GENOMIC DNA]</scope>
    <source>
        <strain evidence="2 3">CCMP2467</strain>
    </source>
</reference>
<gene>
    <name evidence="2" type="ORF">AK812_SmicGene18875</name>
</gene>
<dbReference type="InterPro" id="IPR012668">
    <property type="entry name" value="CHP02466"/>
</dbReference>
<evidence type="ECO:0000313" key="3">
    <source>
        <dbReference type="Proteomes" id="UP000186817"/>
    </source>
</evidence>